<evidence type="ECO:0000256" key="1">
    <source>
        <dbReference type="ARBA" id="ARBA00004141"/>
    </source>
</evidence>
<dbReference type="Pfam" id="PF07690">
    <property type="entry name" value="MFS_1"/>
    <property type="match status" value="1"/>
</dbReference>
<keyword evidence="4 6" id="KW-0472">Membrane</keyword>
<dbReference type="SUPFAM" id="SSF103473">
    <property type="entry name" value="MFS general substrate transporter"/>
    <property type="match status" value="1"/>
</dbReference>
<comment type="caution">
    <text evidence="8">The sequence shown here is derived from an EMBL/GenBank/DDBJ whole genome shotgun (WGS) entry which is preliminary data.</text>
</comment>
<keyword evidence="2 6" id="KW-0812">Transmembrane</keyword>
<feature type="region of interest" description="Disordered" evidence="5">
    <location>
        <begin position="23"/>
        <end position="42"/>
    </location>
</feature>
<feature type="domain" description="Major facilitator superfamily (MFS) profile" evidence="7">
    <location>
        <begin position="1"/>
        <end position="509"/>
    </location>
</feature>
<feature type="transmembrane region" description="Helical" evidence="6">
    <location>
        <begin position="111"/>
        <end position="135"/>
    </location>
</feature>
<feature type="transmembrane region" description="Helical" evidence="6">
    <location>
        <begin position="284"/>
        <end position="310"/>
    </location>
</feature>
<feature type="transmembrane region" description="Helical" evidence="6">
    <location>
        <begin position="172"/>
        <end position="193"/>
    </location>
</feature>
<evidence type="ECO:0000256" key="4">
    <source>
        <dbReference type="ARBA" id="ARBA00023136"/>
    </source>
</evidence>
<proteinExistence type="predicted"/>
<sequence>MLQQKTERDYPVDVDEEFKFELSTPVVRQGPDGRPLVPQPSSDPADPLNWSWSWKHIILLQVAIGRFGEIGKQFHVPVNVVSYQVSGHVIGVGIGNLFWTPLSNSYGRRPCYIAAALITLIANIGGSFTTSYAGLMVSRVFQGFGSGAPNTMAAVTIADIFFLHERGAKTGVWIYCTTAGPYLGPIITGFLIQAKDWQWALYLTTIIKAFLFVFMLFFLPETLYARQNSEETQTSSNASDWPKTEQSLHPIRYNLLRNPFKRIGPPATFNEFLRPFKMLRYPSVTLIALPISFGISYSDVGLTSLIPQVFKPLYGFNSQQQGLTFFGFLIGCLIGETLAGKLSDVIVSRRTKANKGIFEPEMRLTAFPLGVFFMATGLLLWGIFVDIPTPWIGPVFVGGEFNLRKETHRERETDHNQGVTICGVQMVTTMGMAYVIDCYSPGPGGSAGPTIIFFCRQVMSLIVPFYNVPVANKIGFTKWFIIQFALIVGSSIGSLMLLWRGKHWRQLYG</sequence>
<feature type="transmembrane region" description="Helical" evidence="6">
    <location>
        <begin position="322"/>
        <end position="343"/>
    </location>
</feature>
<accession>A0AAV5AJJ5</accession>
<dbReference type="GO" id="GO:0022857">
    <property type="term" value="F:transmembrane transporter activity"/>
    <property type="evidence" value="ECO:0007669"/>
    <property type="project" value="InterPro"/>
</dbReference>
<evidence type="ECO:0000259" key="7">
    <source>
        <dbReference type="PROSITE" id="PS50850"/>
    </source>
</evidence>
<comment type="subcellular location">
    <subcellularLocation>
        <location evidence="1">Membrane</location>
        <topology evidence="1">Multi-pass membrane protein</topology>
    </subcellularLocation>
</comment>
<dbReference type="AlphaFoldDB" id="A0AAV5AJJ5"/>
<dbReference type="InterPro" id="IPR020846">
    <property type="entry name" value="MFS_dom"/>
</dbReference>
<reference evidence="8" key="1">
    <citation type="submission" date="2021-10" db="EMBL/GenBank/DDBJ databases">
        <title>De novo Genome Assembly of Clathrus columnatus (Basidiomycota, Fungi) Using Illumina and Nanopore Sequence Data.</title>
        <authorList>
            <person name="Ogiso-Tanaka E."/>
            <person name="Itagaki H."/>
            <person name="Hosoya T."/>
            <person name="Hosaka K."/>
        </authorList>
    </citation>
    <scope>NUCLEOTIDE SEQUENCE</scope>
    <source>
        <strain evidence="8">MO-923</strain>
    </source>
</reference>
<dbReference type="InterPro" id="IPR011701">
    <property type="entry name" value="MFS"/>
</dbReference>
<feature type="transmembrane region" description="Helical" evidence="6">
    <location>
        <begin position="479"/>
        <end position="499"/>
    </location>
</feature>
<dbReference type="EMBL" id="BPWL01000008">
    <property type="protein sequence ID" value="GJJ13040.1"/>
    <property type="molecule type" value="Genomic_DNA"/>
</dbReference>
<organism evidence="8 9">
    <name type="scientific">Clathrus columnatus</name>
    <dbReference type="NCBI Taxonomy" id="1419009"/>
    <lineage>
        <taxon>Eukaryota</taxon>
        <taxon>Fungi</taxon>
        <taxon>Dikarya</taxon>
        <taxon>Basidiomycota</taxon>
        <taxon>Agaricomycotina</taxon>
        <taxon>Agaricomycetes</taxon>
        <taxon>Phallomycetidae</taxon>
        <taxon>Phallales</taxon>
        <taxon>Clathraceae</taxon>
        <taxon>Clathrus</taxon>
    </lineage>
</organism>
<evidence type="ECO:0000256" key="3">
    <source>
        <dbReference type="ARBA" id="ARBA00022989"/>
    </source>
</evidence>
<name>A0AAV5AJJ5_9AGAM</name>
<feature type="transmembrane region" description="Helical" evidence="6">
    <location>
        <begin position="199"/>
        <end position="219"/>
    </location>
</feature>
<evidence type="ECO:0000256" key="6">
    <source>
        <dbReference type="SAM" id="Phobius"/>
    </source>
</evidence>
<dbReference type="PROSITE" id="PS50850">
    <property type="entry name" value="MFS"/>
    <property type="match status" value="1"/>
</dbReference>
<dbReference type="GO" id="GO:0005886">
    <property type="term" value="C:plasma membrane"/>
    <property type="evidence" value="ECO:0007669"/>
    <property type="project" value="TreeGrafter"/>
</dbReference>
<evidence type="ECO:0000313" key="8">
    <source>
        <dbReference type="EMBL" id="GJJ13040.1"/>
    </source>
</evidence>
<protein>
    <recommendedName>
        <fullName evidence="7">Major facilitator superfamily (MFS) profile domain-containing protein</fullName>
    </recommendedName>
</protein>
<dbReference type="Gene3D" id="1.20.1250.20">
    <property type="entry name" value="MFS general substrate transporter like domains"/>
    <property type="match status" value="1"/>
</dbReference>
<feature type="transmembrane region" description="Helical" evidence="6">
    <location>
        <begin position="141"/>
        <end position="163"/>
    </location>
</feature>
<evidence type="ECO:0000256" key="5">
    <source>
        <dbReference type="SAM" id="MobiDB-lite"/>
    </source>
</evidence>
<evidence type="ECO:0000256" key="2">
    <source>
        <dbReference type="ARBA" id="ARBA00022692"/>
    </source>
</evidence>
<dbReference type="PANTHER" id="PTHR23502">
    <property type="entry name" value="MAJOR FACILITATOR SUPERFAMILY"/>
    <property type="match status" value="1"/>
</dbReference>
<dbReference type="InterPro" id="IPR036259">
    <property type="entry name" value="MFS_trans_sf"/>
</dbReference>
<gene>
    <name evidence="8" type="ORF">Clacol_007289</name>
</gene>
<dbReference type="Proteomes" id="UP001050691">
    <property type="component" value="Unassembled WGS sequence"/>
</dbReference>
<keyword evidence="9" id="KW-1185">Reference proteome</keyword>
<feature type="transmembrane region" description="Helical" evidence="6">
    <location>
        <begin position="364"/>
        <end position="384"/>
    </location>
</feature>
<evidence type="ECO:0000313" key="9">
    <source>
        <dbReference type="Proteomes" id="UP001050691"/>
    </source>
</evidence>
<dbReference type="PANTHER" id="PTHR23502:SF2">
    <property type="entry name" value="TRANSPORTER, PUTATIVE (AFU_ORTHOLOGUE AFUA_2G08910)-RELATED"/>
    <property type="match status" value="1"/>
</dbReference>
<keyword evidence="3 6" id="KW-1133">Transmembrane helix</keyword>